<comment type="caution">
    <text evidence="1">The sequence shown here is derived from an EMBL/GenBank/DDBJ whole genome shotgun (WGS) entry which is preliminary data.</text>
</comment>
<dbReference type="Proteomes" id="UP001139366">
    <property type="component" value="Unassembled WGS sequence"/>
</dbReference>
<evidence type="ECO:0000313" key="2">
    <source>
        <dbReference type="Proteomes" id="UP001139366"/>
    </source>
</evidence>
<accession>A0A9X1KQT9</accession>
<proteinExistence type="predicted"/>
<dbReference type="AlphaFoldDB" id="A0A9X1KQT9"/>
<gene>
    <name evidence="1" type="ORF">K6T82_11265</name>
</gene>
<evidence type="ECO:0000313" key="1">
    <source>
        <dbReference type="EMBL" id="MBZ4035347.1"/>
    </source>
</evidence>
<name>A0A9X1KQT9_9FLAO</name>
<keyword evidence="2" id="KW-1185">Reference proteome</keyword>
<protein>
    <submittedName>
        <fullName evidence="1">Uncharacterized protein</fullName>
    </submittedName>
</protein>
<organism evidence="1 2">
    <name type="scientific">Flavobacterium potami</name>
    <dbReference type="NCBI Taxonomy" id="2872310"/>
    <lineage>
        <taxon>Bacteria</taxon>
        <taxon>Pseudomonadati</taxon>
        <taxon>Bacteroidota</taxon>
        <taxon>Flavobacteriia</taxon>
        <taxon>Flavobacteriales</taxon>
        <taxon>Flavobacteriaceae</taxon>
        <taxon>Flavobacterium</taxon>
    </lineage>
</organism>
<dbReference type="EMBL" id="JAINUY010000003">
    <property type="protein sequence ID" value="MBZ4035347.1"/>
    <property type="molecule type" value="Genomic_DNA"/>
</dbReference>
<reference evidence="1 2" key="1">
    <citation type="journal article" date="2023" name="Antonie Van Leeuwenhoek">
        <title>Flavobacterium potami sp. nov., a multi-metal resistance genes harbouring bacterium isolated from shallow river silt.</title>
        <authorList>
            <person name="Li S."/>
            <person name="Mao S."/>
            <person name="Mu W."/>
            <person name="Guo B."/>
            <person name="Li C."/>
            <person name="Zhu Q."/>
            <person name="Hou X."/>
            <person name="Zhao Y."/>
            <person name="Wei S."/>
            <person name="Liu H."/>
            <person name="Liu A."/>
        </authorList>
    </citation>
    <scope>NUCLEOTIDE SEQUENCE [LARGE SCALE GENOMIC DNA]</scope>
    <source>
        <strain evidence="1 2">17A</strain>
    </source>
</reference>
<dbReference type="RefSeq" id="WP_223705975.1">
    <property type="nucleotide sequence ID" value="NZ_JAINUY010000003.1"/>
</dbReference>
<sequence length="940" mass="110738">MKFLNSFSAETKLNSLSIRIASLAHGNNAYKSYVDQKITGDNLKYNLSLIISKIILNLQYTDRTKSTFIAIIEKYNQTNKTALTYEDFEKSHLIRTSMGDIVLPSVVRYFFWNIDDEKSNGKGIKTPKQFYDLIACLRIYYDKCFKNVSLSIDAKKFKGIVEGNSNKKLTIKYFIQRGLLFQKDAATFSWKSSELLRHLRNEIASTLWILLKENDPDYREKYFKLLIMTGVWADNLNRFLTPQDGKELRDLALNILQTERDFEKSETEFTKIWFDSESYRGKKIGQKIPAVHFNYDSVHNFVESTSLLGRFFQEINDHQKTRSYSSLLLQIIMDFDKHPKPYENALRLLTDMEKPALIWTFYSEIPRAFPMLIPYLLTHQDLAALAFSLIDKIELDPELLENSYKHDDRTKAVWDAKNHLWLEMFDMMLEHYSALHSIDQKQAEVLSIIMKDCSNKLFANNTTGTNEAIVHSMYRVRYEKALGKLSSKRITSFRSYPQPLVLPRMMFYIIPQMRQFFIIELGETIQTQSPYVCFKSGVFDLCIELVRLMNSRVSEIEIKAEQTAILEESSKDLIKALYAHLTWFYTAKEIERQDFDQPETVKITAHRQDNPFAFEIIDWGYLFLQFEKQDLLDLFKENFENALTLNPQKEYYEDENREEKIKIRIFLTSVTIAYMAINNKKNQFELEGLPVSEVLRKLKEYINVYFLRFSTNDIANGRIDVLDDTFIFFKYNQYQHDLHDLLHQSLNHFEASEREDFIKQLYRNSVELGKMLSAINSIESNHTRTIISELIDNINIDNFIDSRRTVTEYENALIEAINSDTHWELAKPLIEKIKVHFEKKRHLPAETEKFIFRINLLLAFKEKDFAELCKLEIPKNKYAIHPVDKNLQLEKKFYQALFKLYNDKDYDNAAALFRGLLSEDPKNVTYAYYLYHAETLKSIK</sequence>